<dbReference type="InterPro" id="IPR002477">
    <property type="entry name" value="Peptidoglycan-bd-like"/>
</dbReference>
<dbReference type="Pfam" id="PF11860">
    <property type="entry name" value="Muramidase"/>
    <property type="match status" value="1"/>
</dbReference>
<dbReference type="EMBL" id="LDWR01000078">
    <property type="protein sequence ID" value="KML46426.1"/>
    <property type="molecule type" value="Genomic_DNA"/>
</dbReference>
<dbReference type="Gene3D" id="1.10.101.10">
    <property type="entry name" value="PGBD-like superfamily/PGBD"/>
    <property type="match status" value="1"/>
</dbReference>
<feature type="domain" description="Peptidoglycan binding-like" evidence="2">
    <location>
        <begin position="10"/>
        <end position="64"/>
    </location>
</feature>
<dbReference type="AlphaFoldDB" id="A0A0J5WEH4"/>
<organism evidence="4 5">
    <name type="scientific">Burkholderia cepacia</name>
    <name type="common">Pseudomonas cepacia</name>
    <dbReference type="NCBI Taxonomy" id="292"/>
    <lineage>
        <taxon>Bacteria</taxon>
        <taxon>Pseudomonadati</taxon>
        <taxon>Pseudomonadota</taxon>
        <taxon>Betaproteobacteria</taxon>
        <taxon>Burkholderiales</taxon>
        <taxon>Burkholderiaceae</taxon>
        <taxon>Burkholderia</taxon>
        <taxon>Burkholderia cepacia complex</taxon>
    </lineage>
</organism>
<dbReference type="InterPro" id="IPR024408">
    <property type="entry name" value="Muramidase"/>
</dbReference>
<dbReference type="Pfam" id="PF01471">
    <property type="entry name" value="PG_binding_1"/>
    <property type="match status" value="1"/>
</dbReference>
<protein>
    <submittedName>
        <fullName evidence="4">Peptidoglycan-binding protein</fullName>
    </submittedName>
</protein>
<name>A0A0J5WEH4_BURCE</name>
<proteinExistence type="predicted"/>
<gene>
    <name evidence="4" type="ORF">VL15_35600</name>
</gene>
<accession>A0A0J5WEH4</accession>
<dbReference type="PATRIC" id="fig|292.27.peg.8145"/>
<feature type="domain" description="N-acetylmuramidase" evidence="3">
    <location>
        <begin position="90"/>
        <end position="260"/>
    </location>
</feature>
<dbReference type="InterPro" id="IPR036366">
    <property type="entry name" value="PGBDSf"/>
</dbReference>
<comment type="caution">
    <text evidence="4">The sequence shown here is derived from an EMBL/GenBank/DDBJ whole genome shotgun (WGS) entry which is preliminary data.</text>
</comment>
<sequence>MKTRRLGDHGDDVGLLQRWLIRAGYAVQVTHLYDAATEAAVIALQRKTGLVDDGIAGPKTYAALATGQRDPKHLALADLERAAHTLDVPLACIRAVNEVESRGAGFLPDGRPVILFERHVFWKRLQARGIDPAPFAARQPDIVSRTRGGYRGGAAEYTRIAMAESIDAGAAWESASWGSFQVMGYHWERLGYAGIDEFVACMESGEAQHLDAFVRYIAADDALRRMLGARQWAAFARAYNGPDYAANLYDVKLARAYDRYTAQPAPPTQAASGTPRGSVDATAAA</sequence>
<dbReference type="Proteomes" id="UP000036338">
    <property type="component" value="Unassembled WGS sequence"/>
</dbReference>
<evidence type="ECO:0000313" key="5">
    <source>
        <dbReference type="Proteomes" id="UP000036338"/>
    </source>
</evidence>
<reference evidence="4 5" key="1">
    <citation type="submission" date="2015-05" db="EMBL/GenBank/DDBJ databases">
        <title>Draft genome of Burkholderia cepacia LK29.</title>
        <authorList>
            <person name="Chan X.Y."/>
        </authorList>
    </citation>
    <scope>NUCLEOTIDE SEQUENCE [LARGE SCALE GENOMIC DNA]</scope>
    <source>
        <strain evidence="4 5">LK29</strain>
    </source>
</reference>
<dbReference type="RefSeq" id="WP_048251478.1">
    <property type="nucleotide sequence ID" value="NZ_LDWR01000078.1"/>
</dbReference>
<dbReference type="SUPFAM" id="SSF47090">
    <property type="entry name" value="PGBD-like"/>
    <property type="match status" value="1"/>
</dbReference>
<evidence type="ECO:0000313" key="4">
    <source>
        <dbReference type="EMBL" id="KML46426.1"/>
    </source>
</evidence>
<evidence type="ECO:0000259" key="3">
    <source>
        <dbReference type="Pfam" id="PF11860"/>
    </source>
</evidence>
<dbReference type="InterPro" id="IPR036365">
    <property type="entry name" value="PGBD-like_sf"/>
</dbReference>
<evidence type="ECO:0000259" key="2">
    <source>
        <dbReference type="Pfam" id="PF01471"/>
    </source>
</evidence>
<evidence type="ECO:0000256" key="1">
    <source>
        <dbReference type="SAM" id="MobiDB-lite"/>
    </source>
</evidence>
<feature type="region of interest" description="Disordered" evidence="1">
    <location>
        <begin position="263"/>
        <end position="285"/>
    </location>
</feature>